<dbReference type="GO" id="GO:0046872">
    <property type="term" value="F:metal ion binding"/>
    <property type="evidence" value="ECO:0007669"/>
    <property type="project" value="UniProtKB-KW"/>
</dbReference>
<comment type="similarity">
    <text evidence="2">Belongs to the small GTPase superfamily. Rab family.</text>
</comment>
<dbReference type="GO" id="GO:0003924">
    <property type="term" value="F:GTPase activity"/>
    <property type="evidence" value="ECO:0007669"/>
    <property type="project" value="InterPro"/>
</dbReference>
<evidence type="ECO:0000256" key="5">
    <source>
        <dbReference type="ARBA" id="ARBA00022842"/>
    </source>
</evidence>
<keyword evidence="4" id="KW-0547">Nucleotide-binding</keyword>
<organism evidence="11 12">
    <name type="scientific">Holothuria leucospilota</name>
    <name type="common">Black long sea cucumber</name>
    <name type="synonym">Mertensiothuria leucospilota</name>
    <dbReference type="NCBI Taxonomy" id="206669"/>
    <lineage>
        <taxon>Eukaryota</taxon>
        <taxon>Metazoa</taxon>
        <taxon>Echinodermata</taxon>
        <taxon>Eleutherozoa</taxon>
        <taxon>Echinozoa</taxon>
        <taxon>Holothuroidea</taxon>
        <taxon>Aspidochirotacea</taxon>
        <taxon>Aspidochirotida</taxon>
        <taxon>Holothuriidae</taxon>
        <taxon>Holothuria</taxon>
    </lineage>
</organism>
<dbReference type="PROSITE" id="PS50225">
    <property type="entry name" value="SOCS"/>
    <property type="match status" value="1"/>
</dbReference>
<feature type="domain" description="SOCS box" evidence="10">
    <location>
        <begin position="182"/>
        <end position="231"/>
    </location>
</feature>
<evidence type="ECO:0000256" key="2">
    <source>
        <dbReference type="ARBA" id="ARBA00006270"/>
    </source>
</evidence>
<evidence type="ECO:0000256" key="6">
    <source>
        <dbReference type="ARBA" id="ARBA00023134"/>
    </source>
</evidence>
<dbReference type="OrthoDB" id="6339763at2759"/>
<dbReference type="Pfam" id="PF07525">
    <property type="entry name" value="SOCS_box"/>
    <property type="match status" value="1"/>
</dbReference>
<dbReference type="FunFam" id="3.40.50.300:FF:001149">
    <property type="entry name" value="Rab40, isoform A"/>
    <property type="match status" value="1"/>
</dbReference>
<dbReference type="InterPro" id="IPR001806">
    <property type="entry name" value="Small_GTPase"/>
</dbReference>
<dbReference type="Pfam" id="PF00071">
    <property type="entry name" value="Ras"/>
    <property type="match status" value="1"/>
</dbReference>
<dbReference type="SMART" id="SM00173">
    <property type="entry name" value="RAS"/>
    <property type="match status" value="1"/>
</dbReference>
<name>A0A9Q1C349_HOLLE</name>
<accession>A0A9Q1C349</accession>
<dbReference type="InterPro" id="IPR001496">
    <property type="entry name" value="SOCS_box"/>
</dbReference>
<dbReference type="EMBL" id="JAIZAY010000008">
    <property type="protein sequence ID" value="KAJ8037234.1"/>
    <property type="molecule type" value="Genomic_DNA"/>
</dbReference>
<keyword evidence="12" id="KW-1185">Reference proteome</keyword>
<evidence type="ECO:0000313" key="11">
    <source>
        <dbReference type="EMBL" id="KAJ8037234.1"/>
    </source>
</evidence>
<evidence type="ECO:0000256" key="8">
    <source>
        <dbReference type="ARBA" id="ARBA00023288"/>
    </source>
</evidence>
<dbReference type="SUPFAM" id="SSF52540">
    <property type="entry name" value="P-loop containing nucleoside triphosphate hydrolases"/>
    <property type="match status" value="1"/>
</dbReference>
<dbReference type="PROSITE" id="PS51419">
    <property type="entry name" value="RAB"/>
    <property type="match status" value="1"/>
</dbReference>
<evidence type="ECO:0000259" key="10">
    <source>
        <dbReference type="PROSITE" id="PS50225"/>
    </source>
</evidence>
<dbReference type="Gene3D" id="3.40.50.300">
    <property type="entry name" value="P-loop containing nucleotide triphosphate hydrolases"/>
    <property type="match status" value="1"/>
</dbReference>
<comment type="cofactor">
    <cofactor evidence="1">
        <name>Mg(2+)</name>
        <dbReference type="ChEBI" id="CHEBI:18420"/>
    </cofactor>
</comment>
<evidence type="ECO:0000256" key="4">
    <source>
        <dbReference type="ARBA" id="ARBA00022741"/>
    </source>
</evidence>
<evidence type="ECO:0000256" key="3">
    <source>
        <dbReference type="ARBA" id="ARBA00022723"/>
    </source>
</evidence>
<dbReference type="PANTHER" id="PTHR47980">
    <property type="entry name" value="LD44762P"/>
    <property type="match status" value="1"/>
</dbReference>
<gene>
    <name evidence="11" type="ORF">HOLleu_18003</name>
</gene>
<reference evidence="11" key="1">
    <citation type="submission" date="2021-10" db="EMBL/GenBank/DDBJ databases">
        <title>Tropical sea cucumber genome reveals ecological adaptation and Cuvierian tubules defense mechanism.</title>
        <authorList>
            <person name="Chen T."/>
        </authorList>
    </citation>
    <scope>NUCLEOTIDE SEQUENCE</scope>
    <source>
        <strain evidence="11">Nanhai2018</strain>
        <tissue evidence="11">Muscle</tissue>
    </source>
</reference>
<dbReference type="PROSITE" id="PS51421">
    <property type="entry name" value="RAS"/>
    <property type="match status" value="1"/>
</dbReference>
<keyword evidence="5" id="KW-0460">Magnesium</keyword>
<dbReference type="SMART" id="SM00175">
    <property type="entry name" value="RAB"/>
    <property type="match status" value="1"/>
</dbReference>
<dbReference type="InterPro" id="IPR036036">
    <property type="entry name" value="SOCS_box-like_dom_sf"/>
</dbReference>
<dbReference type="SUPFAM" id="SSF158235">
    <property type="entry name" value="SOCS box-like"/>
    <property type="match status" value="1"/>
</dbReference>
<keyword evidence="8" id="KW-0449">Lipoprotein</keyword>
<evidence type="ECO:0000313" key="12">
    <source>
        <dbReference type="Proteomes" id="UP001152320"/>
    </source>
</evidence>
<proteinExistence type="inferred from homology"/>
<dbReference type="InterPro" id="IPR005225">
    <property type="entry name" value="Small_GTP-bd"/>
</dbReference>
<dbReference type="InterPro" id="IPR050305">
    <property type="entry name" value="Small_GTPase_Rab"/>
</dbReference>
<comment type="caution">
    <text evidence="11">The sequence shown here is derived from an EMBL/GenBank/DDBJ whole genome shotgun (WGS) entry which is preliminary data.</text>
</comment>
<sequence>MTSPPHSPTIKNYDYLLKFLLVGDSDVGKGEILGKLDEVAAAFASQHLATGNYHKTATIWMDGKRVKLQVWDTSGQGRFCTIFRTYSRGAHGILLVYDISNRWSFEGIDRWLTEVEEHAPGVPKILLGNRLHFAYKRQISCEEAQLYAQKHDMVYFEVSALCDFNVTESLTELSRLVLKRNGLNSLWSTTRVLSLQDYCCRTIVNCVSTYAIDKLPLPQNLRSRLKSYADANHMHRYMLPSIDWKDKKRKAILNAQDPNQSPRKSCVIS</sequence>
<dbReference type="SMART" id="SM00253">
    <property type="entry name" value="SOCS"/>
    <property type="match status" value="1"/>
</dbReference>
<evidence type="ECO:0000256" key="7">
    <source>
        <dbReference type="ARBA" id="ARBA00023139"/>
    </source>
</evidence>
<dbReference type="Proteomes" id="UP001152320">
    <property type="component" value="Chromosome 8"/>
</dbReference>
<dbReference type="PRINTS" id="PR00449">
    <property type="entry name" value="RASTRNSFRMNG"/>
</dbReference>
<dbReference type="GO" id="GO:0005525">
    <property type="term" value="F:GTP binding"/>
    <property type="evidence" value="ECO:0007669"/>
    <property type="project" value="UniProtKB-KW"/>
</dbReference>
<dbReference type="GO" id="GO:0035556">
    <property type="term" value="P:intracellular signal transduction"/>
    <property type="evidence" value="ECO:0007669"/>
    <property type="project" value="InterPro"/>
</dbReference>
<dbReference type="InterPro" id="IPR027417">
    <property type="entry name" value="P-loop_NTPase"/>
</dbReference>
<evidence type="ECO:0000256" key="9">
    <source>
        <dbReference type="ARBA" id="ARBA00023289"/>
    </source>
</evidence>
<evidence type="ECO:0000256" key="1">
    <source>
        <dbReference type="ARBA" id="ARBA00001946"/>
    </source>
</evidence>
<keyword evidence="6" id="KW-0342">GTP-binding</keyword>
<protein>
    <submittedName>
        <fullName evidence="11">Ras-related protein Rab-40B</fullName>
    </submittedName>
</protein>
<dbReference type="SMART" id="SM00174">
    <property type="entry name" value="RHO"/>
    <property type="match status" value="1"/>
</dbReference>
<dbReference type="AlphaFoldDB" id="A0A9Q1C349"/>
<keyword evidence="7" id="KW-0564">Palmitate</keyword>
<dbReference type="SMART" id="SM00969">
    <property type="entry name" value="SOCS_box"/>
    <property type="match status" value="1"/>
</dbReference>
<keyword evidence="9" id="KW-0636">Prenylation</keyword>
<dbReference type="NCBIfam" id="TIGR00231">
    <property type="entry name" value="small_GTP"/>
    <property type="match status" value="1"/>
</dbReference>
<keyword evidence="3" id="KW-0479">Metal-binding</keyword>